<dbReference type="Pfam" id="PF24038">
    <property type="entry name" value="DUF7347"/>
    <property type="match status" value="1"/>
</dbReference>
<evidence type="ECO:0000259" key="2">
    <source>
        <dbReference type="Pfam" id="PF24042"/>
    </source>
</evidence>
<evidence type="ECO:0008006" key="5">
    <source>
        <dbReference type="Google" id="ProtNLM"/>
    </source>
</evidence>
<keyword evidence="4" id="KW-1185">Reference proteome</keyword>
<dbReference type="Gene3D" id="1.10.10.10">
    <property type="entry name" value="Winged helix-like DNA-binding domain superfamily/Winged helix DNA-binding domain"/>
    <property type="match status" value="1"/>
</dbReference>
<evidence type="ECO:0000313" key="3">
    <source>
        <dbReference type="EMBL" id="SEV89543.1"/>
    </source>
</evidence>
<evidence type="ECO:0000259" key="1">
    <source>
        <dbReference type="Pfam" id="PF24038"/>
    </source>
</evidence>
<sequence>MSDDDPRTERLTADAAFSLVSDETRFAILRELQRADGPMAFSALREAVGVDDPGRFNYHLGELRGQFVAKRDDGYAILPPGKRLVGAVLAGGYTSALDADMDPVPVEGECLDCGGDLEAVFRDHGVGIDCTECAASVTSPDVPPGLLAGSDADAVPGLVGRWNHIQFAANDAGVCRNCYHETERTLHLADAEDDDAPEWLADSDLLGMVFHDCPRCGGRFNVAVQAAVLSHPRVAAYHYEHGIDVRETPTWQYDWLGTGRGTVESHDPVRIALPIPLGDERRTFVFDADLDVGDVRGE</sequence>
<dbReference type="STRING" id="355548.SAMN04487945_0201"/>
<proteinExistence type="predicted"/>
<evidence type="ECO:0000313" key="4">
    <source>
        <dbReference type="Proteomes" id="UP000198518"/>
    </source>
</evidence>
<dbReference type="InterPro" id="IPR011991">
    <property type="entry name" value="ArsR-like_HTH"/>
</dbReference>
<dbReference type="EMBL" id="FOJA01000001">
    <property type="protein sequence ID" value="SEV89543.1"/>
    <property type="molecule type" value="Genomic_DNA"/>
</dbReference>
<dbReference type="InterPro" id="IPR036388">
    <property type="entry name" value="WH-like_DNA-bd_sf"/>
</dbReference>
<feature type="domain" description="DUF7347" evidence="1">
    <location>
        <begin position="14"/>
        <end position="88"/>
    </location>
</feature>
<dbReference type="Pfam" id="PF24042">
    <property type="entry name" value="DUF7351"/>
    <property type="match status" value="1"/>
</dbReference>
<dbReference type="InterPro" id="IPR055775">
    <property type="entry name" value="DUF7351"/>
</dbReference>
<gene>
    <name evidence="3" type="ORF">SAMN04487945_0201</name>
</gene>
<dbReference type="CDD" id="cd00090">
    <property type="entry name" value="HTH_ARSR"/>
    <property type="match status" value="1"/>
</dbReference>
<dbReference type="InterPro" id="IPR036390">
    <property type="entry name" value="WH_DNA-bd_sf"/>
</dbReference>
<reference evidence="3 4" key="1">
    <citation type="submission" date="2016-10" db="EMBL/GenBank/DDBJ databases">
        <authorList>
            <person name="de Groot N.N."/>
        </authorList>
    </citation>
    <scope>NUCLEOTIDE SEQUENCE [LARGE SCALE GENOMIC DNA]</scope>
    <source>
        <strain evidence="3 4">CGMCC 1.5337</strain>
    </source>
</reference>
<protein>
    <recommendedName>
        <fullName evidence="5">Helix-turn-helix domain-containing protein</fullName>
    </recommendedName>
</protein>
<feature type="domain" description="DUF7351" evidence="2">
    <location>
        <begin position="107"/>
        <end position="292"/>
    </location>
</feature>
<dbReference type="Proteomes" id="UP000198518">
    <property type="component" value="Unassembled WGS sequence"/>
</dbReference>
<dbReference type="SUPFAM" id="SSF46785">
    <property type="entry name" value="Winged helix' DNA-binding domain"/>
    <property type="match status" value="1"/>
</dbReference>
<dbReference type="InterPro" id="IPR055771">
    <property type="entry name" value="DUF7347"/>
</dbReference>
<organism evidence="3 4">
    <name type="scientific">Halobacterium jilantaiense</name>
    <dbReference type="NCBI Taxonomy" id="355548"/>
    <lineage>
        <taxon>Archaea</taxon>
        <taxon>Methanobacteriati</taxon>
        <taxon>Methanobacteriota</taxon>
        <taxon>Stenosarchaea group</taxon>
        <taxon>Halobacteria</taxon>
        <taxon>Halobacteriales</taxon>
        <taxon>Halobacteriaceae</taxon>
        <taxon>Halobacterium</taxon>
    </lineage>
</organism>
<dbReference type="RefSeq" id="WP_089667288.1">
    <property type="nucleotide sequence ID" value="NZ_FOJA01000001.1"/>
</dbReference>
<dbReference type="OrthoDB" id="8482at2157"/>
<dbReference type="AlphaFoldDB" id="A0A1I0MMY0"/>
<accession>A0A1I0MMY0</accession>
<name>A0A1I0MMY0_9EURY</name>